<dbReference type="InterPro" id="IPR036942">
    <property type="entry name" value="Beta-barrel_TonB_sf"/>
</dbReference>
<organism evidence="8 9">
    <name type="scientific">Emticicia agri</name>
    <dbReference type="NCBI Taxonomy" id="2492393"/>
    <lineage>
        <taxon>Bacteria</taxon>
        <taxon>Pseudomonadati</taxon>
        <taxon>Bacteroidota</taxon>
        <taxon>Cytophagia</taxon>
        <taxon>Cytophagales</taxon>
        <taxon>Leadbetterellaceae</taxon>
        <taxon>Emticicia</taxon>
    </lineage>
</organism>
<evidence type="ECO:0000313" key="9">
    <source>
        <dbReference type="Proteomes" id="UP000293162"/>
    </source>
</evidence>
<dbReference type="Pfam" id="PF25183">
    <property type="entry name" value="OMP_b-brl_4"/>
    <property type="match status" value="1"/>
</dbReference>
<dbReference type="InterPro" id="IPR008969">
    <property type="entry name" value="CarboxyPept-like_regulatory"/>
</dbReference>
<keyword evidence="2" id="KW-0813">Transport</keyword>
<comment type="caution">
    <text evidence="8">The sequence shown here is derived from an EMBL/GenBank/DDBJ whole genome shotgun (WGS) entry which is preliminary data.</text>
</comment>
<evidence type="ECO:0000256" key="6">
    <source>
        <dbReference type="ARBA" id="ARBA00023237"/>
    </source>
</evidence>
<evidence type="ECO:0000313" key="8">
    <source>
        <dbReference type="EMBL" id="RYU93224.1"/>
    </source>
</evidence>
<evidence type="ECO:0000256" key="2">
    <source>
        <dbReference type="ARBA" id="ARBA00022448"/>
    </source>
</evidence>
<evidence type="ECO:0000256" key="1">
    <source>
        <dbReference type="ARBA" id="ARBA00004571"/>
    </source>
</evidence>
<dbReference type="InterPro" id="IPR057601">
    <property type="entry name" value="Oar-like_b-barrel"/>
</dbReference>
<keyword evidence="3" id="KW-1134">Transmembrane beta strand</keyword>
<keyword evidence="4" id="KW-0812">Transmembrane</keyword>
<dbReference type="Gene3D" id="2.40.170.20">
    <property type="entry name" value="TonB-dependent receptor, beta-barrel domain"/>
    <property type="match status" value="1"/>
</dbReference>
<dbReference type="EMBL" id="SEWF01000051">
    <property type="protein sequence ID" value="RYU93224.1"/>
    <property type="molecule type" value="Genomic_DNA"/>
</dbReference>
<feature type="domain" description="TonB-dependent transporter Oar-like beta-barrel" evidence="7">
    <location>
        <begin position="243"/>
        <end position="1027"/>
    </location>
</feature>
<accession>A0A4Q5LUE4</accession>
<evidence type="ECO:0000259" key="7">
    <source>
        <dbReference type="Pfam" id="PF25183"/>
    </source>
</evidence>
<dbReference type="PANTHER" id="PTHR30069">
    <property type="entry name" value="TONB-DEPENDENT OUTER MEMBRANE RECEPTOR"/>
    <property type="match status" value="1"/>
</dbReference>
<dbReference type="InterPro" id="IPR039426">
    <property type="entry name" value="TonB-dep_rcpt-like"/>
</dbReference>
<keyword evidence="8" id="KW-0675">Receptor</keyword>
<keyword evidence="9" id="KW-1185">Reference proteome</keyword>
<dbReference type="RefSeq" id="WP_130023621.1">
    <property type="nucleotide sequence ID" value="NZ_SEWF01000051.1"/>
</dbReference>
<dbReference type="OrthoDB" id="9768147at2"/>
<dbReference type="SUPFAM" id="SSF56935">
    <property type="entry name" value="Porins"/>
    <property type="match status" value="1"/>
</dbReference>
<dbReference type="GO" id="GO:0015344">
    <property type="term" value="F:siderophore uptake transmembrane transporter activity"/>
    <property type="evidence" value="ECO:0007669"/>
    <property type="project" value="TreeGrafter"/>
</dbReference>
<reference evidence="8 9" key="1">
    <citation type="submission" date="2019-02" db="EMBL/GenBank/DDBJ databases">
        <title>Bacterial novel species Emticicia sp. 17J42-9 isolated from soil.</title>
        <authorList>
            <person name="Jung H.-Y."/>
        </authorList>
    </citation>
    <scope>NUCLEOTIDE SEQUENCE [LARGE SCALE GENOMIC DNA]</scope>
    <source>
        <strain evidence="8 9">17J42-9</strain>
    </source>
</reference>
<dbReference type="AlphaFoldDB" id="A0A4Q5LUE4"/>
<dbReference type="GO" id="GO:0044718">
    <property type="term" value="P:siderophore transmembrane transport"/>
    <property type="evidence" value="ECO:0007669"/>
    <property type="project" value="TreeGrafter"/>
</dbReference>
<keyword evidence="6" id="KW-0998">Cell outer membrane</keyword>
<dbReference type="Pfam" id="PF13620">
    <property type="entry name" value="CarboxypepD_reg"/>
    <property type="match status" value="1"/>
</dbReference>
<evidence type="ECO:0000256" key="4">
    <source>
        <dbReference type="ARBA" id="ARBA00022692"/>
    </source>
</evidence>
<dbReference type="Proteomes" id="UP000293162">
    <property type="component" value="Unassembled WGS sequence"/>
</dbReference>
<protein>
    <submittedName>
        <fullName evidence="8">TonB-dependent receptor</fullName>
    </submittedName>
</protein>
<sequence length="1103" mass="119739">MMQKFTFLRGAFTLLVGIFFAFQGFGQVTTSSISGVVTDAKGEALPGASIVAVHEPSGTKYGTVTNAAGRYVLPAVRIGGPFKVTVTFVGFKDTSREGIITSLGTASNVDIKLEEEGALLQEVSVTATRSDIFSSERTGASTTINKQALQALPTIGSRSINDFTKYNPQGNGRSFGGADSRLNNFTVDGSVFNNGFGLGSEAQAGGRTNSTAISLDAIEEVQINVAPFDVRQSGFVGAGLNAVTRSGTNQVSGSIYHSFRNNSKTFVGRDAAGFPVTVGTFDEKVLGFRLGAPIIKNKLFIFVNGEFQRRTVPGSSFVAKGSSNAGNPTRVEKADIEAVSALVKQKFGYETGPYENFDDETKSDKFLARLDYNINDKHKATLRYTFHNSQDYVPISNSSSAGFGNRVTANSLSFKNSGYLIQDNTRSIVAELNSTFGGKSANNFIIGYDSQNEDRAYAGAMFPTVDILNNNATYISVGFDPFTPNNKLNYGTFHITDNFTLFKNKHTLTFGTNYENYKSNNLFFPASNGVWVYNSLEDFTKAVNGDNSVVVNLFQYRYSALPGGIAPLQVLKVNKFDLYAQDDFQVSNTFKLSYGVRASMIAFGNTALENTVISGQTYKDLNGAPYKINTGTLPDAKILWEPRVGFNWDVTGTRSTQVRGGSGVFTGRPPYVFISNQIGNNGILTGFIEQRNTTAFPFVQDASVYTPATPTLPSTFDIAGTDASYKFPQVWKSNIAIDQKLPLGLVGSIDFLYNKFLNSAYYFDANLETATGKFSGPDTRDRFPGSGLTGSNLNSAIRINDNVSRAAVLTSKSAGENVMLTFKLEKPWTKGFYGMFAYTYARTRDLMSAGSIASGSFTGARSVNGNNKLGLTYSDNDIPHRLVGAASYRIEYGGMFGGSSQISLGYVGGTGVARYSYTIAGDMNGDGIAGNELLFVPNKATDLTFVNTTVSGVTYSPAEQAAAFDKFIDQDPYLSTMRGKYAERNGAILPWLHQFDLSFIQEFYVNVKGKRHTLQIRADIQNFGNLLNGNWGIGRFVSNTSPLAYVSVTADGVPQYRLNTQTSRTTDGKTVTSKTELLKDTFQTRSSATDVWNGQLTLRYIFN</sequence>
<evidence type="ECO:0000256" key="5">
    <source>
        <dbReference type="ARBA" id="ARBA00023136"/>
    </source>
</evidence>
<gene>
    <name evidence="8" type="ORF">EWM59_23090</name>
</gene>
<comment type="subcellular location">
    <subcellularLocation>
        <location evidence="1">Cell outer membrane</location>
        <topology evidence="1">Multi-pass membrane protein</topology>
    </subcellularLocation>
</comment>
<dbReference type="SUPFAM" id="SSF49464">
    <property type="entry name" value="Carboxypeptidase regulatory domain-like"/>
    <property type="match status" value="1"/>
</dbReference>
<proteinExistence type="predicted"/>
<keyword evidence="5" id="KW-0472">Membrane</keyword>
<dbReference type="PANTHER" id="PTHR30069:SF46">
    <property type="entry name" value="OAR PROTEIN"/>
    <property type="match status" value="1"/>
</dbReference>
<name>A0A4Q5LUE4_9BACT</name>
<dbReference type="GO" id="GO:0009279">
    <property type="term" value="C:cell outer membrane"/>
    <property type="evidence" value="ECO:0007669"/>
    <property type="project" value="UniProtKB-SubCell"/>
</dbReference>
<evidence type="ECO:0000256" key="3">
    <source>
        <dbReference type="ARBA" id="ARBA00022452"/>
    </source>
</evidence>
<dbReference type="Gene3D" id="2.60.40.1120">
    <property type="entry name" value="Carboxypeptidase-like, regulatory domain"/>
    <property type="match status" value="1"/>
</dbReference>